<dbReference type="GO" id="GO:0005737">
    <property type="term" value="C:cytoplasm"/>
    <property type="evidence" value="ECO:0007669"/>
    <property type="project" value="TreeGrafter"/>
</dbReference>
<comment type="caution">
    <text evidence="2">The sequence shown here is derived from an EMBL/GenBank/DDBJ whole genome shotgun (WGS) entry which is preliminary data.</text>
</comment>
<proteinExistence type="predicted"/>
<protein>
    <recommendedName>
        <fullName evidence="1">NAD-dependent epimerase/dehydratase domain-containing protein</fullName>
    </recommendedName>
</protein>
<dbReference type="EMBL" id="NPEX01000284">
    <property type="protein sequence ID" value="RAI39513.1"/>
    <property type="molecule type" value="Genomic_DNA"/>
</dbReference>
<dbReference type="Gene3D" id="3.40.50.720">
    <property type="entry name" value="NAD(P)-binding Rossmann-like Domain"/>
    <property type="match status" value="1"/>
</dbReference>
<dbReference type="InterPro" id="IPR051783">
    <property type="entry name" value="NAD(P)-dependent_oxidoreduct"/>
</dbReference>
<dbReference type="PANTHER" id="PTHR48079:SF6">
    <property type="entry name" value="NAD(P)-BINDING DOMAIN-CONTAINING PROTEIN-RELATED"/>
    <property type="match status" value="1"/>
</dbReference>
<gene>
    <name evidence="2" type="ORF">CH341_25695</name>
</gene>
<organism evidence="2 3">
    <name type="scientific">Rhodoplanes roseus</name>
    <dbReference type="NCBI Taxonomy" id="29409"/>
    <lineage>
        <taxon>Bacteria</taxon>
        <taxon>Pseudomonadati</taxon>
        <taxon>Pseudomonadota</taxon>
        <taxon>Alphaproteobacteria</taxon>
        <taxon>Hyphomicrobiales</taxon>
        <taxon>Nitrobacteraceae</taxon>
        <taxon>Rhodoplanes</taxon>
    </lineage>
</organism>
<dbReference type="SUPFAM" id="SSF51735">
    <property type="entry name" value="NAD(P)-binding Rossmann-fold domains"/>
    <property type="match status" value="1"/>
</dbReference>
<dbReference type="InterPro" id="IPR036291">
    <property type="entry name" value="NAD(P)-bd_dom_sf"/>
</dbReference>
<dbReference type="Proteomes" id="UP000249130">
    <property type="component" value="Unassembled WGS sequence"/>
</dbReference>
<dbReference type="PANTHER" id="PTHR48079">
    <property type="entry name" value="PROTEIN YEEZ"/>
    <property type="match status" value="1"/>
</dbReference>
<reference evidence="2 3" key="1">
    <citation type="submission" date="2017-07" db="EMBL/GenBank/DDBJ databases">
        <title>Draft Genome Sequences of Select Purple Nonsulfur Bacteria.</title>
        <authorList>
            <person name="Lasarre B."/>
            <person name="Mckinlay J.B."/>
        </authorList>
    </citation>
    <scope>NUCLEOTIDE SEQUENCE [LARGE SCALE GENOMIC DNA]</scope>
    <source>
        <strain evidence="2 3">DSM 5909</strain>
    </source>
</reference>
<name>A0A327KPG2_9BRAD</name>
<dbReference type="Pfam" id="PF01370">
    <property type="entry name" value="Epimerase"/>
    <property type="match status" value="1"/>
</dbReference>
<dbReference type="GO" id="GO:0004029">
    <property type="term" value="F:aldehyde dehydrogenase (NAD+) activity"/>
    <property type="evidence" value="ECO:0007669"/>
    <property type="project" value="TreeGrafter"/>
</dbReference>
<dbReference type="InterPro" id="IPR001509">
    <property type="entry name" value="Epimerase_deHydtase"/>
</dbReference>
<evidence type="ECO:0000313" key="3">
    <source>
        <dbReference type="Proteomes" id="UP000249130"/>
    </source>
</evidence>
<dbReference type="AlphaFoldDB" id="A0A327KPG2"/>
<dbReference type="OrthoDB" id="7352421at2"/>
<evidence type="ECO:0000313" key="2">
    <source>
        <dbReference type="EMBL" id="RAI39513.1"/>
    </source>
</evidence>
<sequence>MQGVNLIRTVLTGGKGYTGLHVLRALLDARHHVTAVLRSPEKLGPIARHPQLTVVEMDLEDDARIAAVLPGHDVCVHTAIIWGDPGDEFEMRDTAVAAKLFEAAGNAGLTRCLYLSSVAVHRPFAGEMSEDNGFSATDLYGATKAAGELVLRAACAKHKMTGVVVRPGPVVGLPAFAGGSFRSDNRVAAMVAAAAEGRAIEVVRDDGRQFSDVSTVTKAVRLLTTAADPHPAYICVDRNIITWERIARLVLECLNSRSEVRVLPRNTPEPTPRFRTERIERLIGGPLDATEALLAHIRYLARISGT</sequence>
<keyword evidence="3" id="KW-1185">Reference proteome</keyword>
<evidence type="ECO:0000259" key="1">
    <source>
        <dbReference type="Pfam" id="PF01370"/>
    </source>
</evidence>
<accession>A0A327KPG2</accession>
<feature type="domain" description="NAD-dependent epimerase/dehydratase" evidence="1">
    <location>
        <begin position="10"/>
        <end position="226"/>
    </location>
</feature>